<keyword evidence="3" id="KW-1185">Reference proteome</keyword>
<feature type="region of interest" description="Disordered" evidence="1">
    <location>
        <begin position="1"/>
        <end position="31"/>
    </location>
</feature>
<dbReference type="InterPro" id="IPR018714">
    <property type="entry name" value="DUF2237"/>
</dbReference>
<dbReference type="InParanoid" id="A0A3N4LNJ7"/>
<feature type="region of interest" description="Disordered" evidence="1">
    <location>
        <begin position="136"/>
        <end position="165"/>
    </location>
</feature>
<name>A0A3N4LNJ7_9PEZI</name>
<dbReference type="AlphaFoldDB" id="A0A3N4LNJ7"/>
<proteinExistence type="predicted"/>
<dbReference type="Proteomes" id="UP000267821">
    <property type="component" value="Unassembled WGS sequence"/>
</dbReference>
<dbReference type="EMBL" id="ML121541">
    <property type="protein sequence ID" value="RPB24483.1"/>
    <property type="molecule type" value="Genomic_DNA"/>
</dbReference>
<evidence type="ECO:0000313" key="3">
    <source>
        <dbReference type="Proteomes" id="UP000267821"/>
    </source>
</evidence>
<dbReference type="Gene3D" id="3.30.56.110">
    <property type="entry name" value="Protein of unknown function DUF2237"/>
    <property type="match status" value="1"/>
</dbReference>
<feature type="compositionally biased region" description="Basic and acidic residues" evidence="1">
    <location>
        <begin position="136"/>
        <end position="159"/>
    </location>
</feature>
<evidence type="ECO:0000256" key="1">
    <source>
        <dbReference type="SAM" id="MobiDB-lite"/>
    </source>
</evidence>
<accession>A0A3N4LNJ7</accession>
<dbReference type="PANTHER" id="PTHR37466">
    <property type="entry name" value="SLR1628 PROTEIN"/>
    <property type="match status" value="1"/>
</dbReference>
<evidence type="ECO:0000313" key="2">
    <source>
        <dbReference type="EMBL" id="RPB24483.1"/>
    </source>
</evidence>
<gene>
    <name evidence="2" type="ORF">L211DRAFT_837399</name>
</gene>
<dbReference type="PANTHER" id="PTHR37466:SF1">
    <property type="entry name" value="SLR1628 PROTEIN"/>
    <property type="match status" value="1"/>
</dbReference>
<reference evidence="2 3" key="1">
    <citation type="journal article" date="2018" name="Nat. Ecol. Evol.">
        <title>Pezizomycetes genomes reveal the molecular basis of ectomycorrhizal truffle lifestyle.</title>
        <authorList>
            <person name="Murat C."/>
            <person name="Payen T."/>
            <person name="Noel B."/>
            <person name="Kuo A."/>
            <person name="Morin E."/>
            <person name="Chen J."/>
            <person name="Kohler A."/>
            <person name="Krizsan K."/>
            <person name="Balestrini R."/>
            <person name="Da Silva C."/>
            <person name="Montanini B."/>
            <person name="Hainaut M."/>
            <person name="Levati E."/>
            <person name="Barry K.W."/>
            <person name="Belfiori B."/>
            <person name="Cichocki N."/>
            <person name="Clum A."/>
            <person name="Dockter R.B."/>
            <person name="Fauchery L."/>
            <person name="Guy J."/>
            <person name="Iotti M."/>
            <person name="Le Tacon F."/>
            <person name="Lindquist E.A."/>
            <person name="Lipzen A."/>
            <person name="Malagnac F."/>
            <person name="Mello A."/>
            <person name="Molinier V."/>
            <person name="Miyauchi S."/>
            <person name="Poulain J."/>
            <person name="Riccioni C."/>
            <person name="Rubini A."/>
            <person name="Sitrit Y."/>
            <person name="Splivallo R."/>
            <person name="Traeger S."/>
            <person name="Wang M."/>
            <person name="Zifcakova L."/>
            <person name="Wipf D."/>
            <person name="Zambonelli A."/>
            <person name="Paolocci F."/>
            <person name="Nowrousian M."/>
            <person name="Ottonello S."/>
            <person name="Baldrian P."/>
            <person name="Spatafora J.W."/>
            <person name="Henrissat B."/>
            <person name="Nagy L.G."/>
            <person name="Aury J.M."/>
            <person name="Wincker P."/>
            <person name="Grigoriev I.V."/>
            <person name="Bonfante P."/>
            <person name="Martin F.M."/>
        </authorList>
    </citation>
    <scope>NUCLEOTIDE SEQUENCE [LARGE SCALE GENOMIC DNA]</scope>
    <source>
        <strain evidence="2 3">ATCC MYA-4762</strain>
    </source>
</reference>
<dbReference type="OrthoDB" id="1517790at2759"/>
<sequence length="172" mass="19258">MSATSIRRSDRVARPTAKNVYHHPLKQHSVNPPTGFFRDGFCDTDPADVGNHTVAGQLTPEFLEFTSKRGNNLNRVPGLHPYSRWCLCAGRWKEAYDAYKRGELGRHGVPPVDLAATHMRALNTLKLDEMKEFAVPDGEGASKDEEEVYHGIRDEDGRKTSRVGGVKVEWKA</sequence>
<organism evidence="2 3">
    <name type="scientific">Terfezia boudieri ATCC MYA-4762</name>
    <dbReference type="NCBI Taxonomy" id="1051890"/>
    <lineage>
        <taxon>Eukaryota</taxon>
        <taxon>Fungi</taxon>
        <taxon>Dikarya</taxon>
        <taxon>Ascomycota</taxon>
        <taxon>Pezizomycotina</taxon>
        <taxon>Pezizomycetes</taxon>
        <taxon>Pezizales</taxon>
        <taxon>Pezizaceae</taxon>
        <taxon>Terfezia</taxon>
    </lineage>
</organism>
<protein>
    <submittedName>
        <fullName evidence="2">Uncharacterized protein</fullName>
    </submittedName>
</protein>
<dbReference type="STRING" id="1051890.A0A3N4LNJ7"/>
<dbReference type="Pfam" id="PF09996">
    <property type="entry name" value="DUF2237"/>
    <property type="match status" value="1"/>
</dbReference>